<keyword evidence="4" id="KW-0418">Kinase</keyword>
<evidence type="ECO:0000256" key="4">
    <source>
        <dbReference type="RuleBase" id="RU000304"/>
    </source>
</evidence>
<keyword evidence="7" id="KW-1185">Reference proteome</keyword>
<dbReference type="SMART" id="SM00220">
    <property type="entry name" value="S_TKc"/>
    <property type="match status" value="1"/>
</dbReference>
<dbReference type="AlphaFoldDB" id="A0A8C0C262"/>
<dbReference type="FunFam" id="1.10.510.10:FF:000571">
    <property type="entry name" value="Maternal embryonic leucine zipper kinase"/>
    <property type="match status" value="1"/>
</dbReference>
<keyword evidence="1 3" id="KW-0547">Nucleotide-binding</keyword>
<dbReference type="Ensembl" id="ENSBJAT00000025057.1">
    <property type="protein sequence ID" value="ENSBJAP00000024382.1"/>
    <property type="gene ID" value="ENSBJAG00000015640.1"/>
</dbReference>
<evidence type="ECO:0000256" key="1">
    <source>
        <dbReference type="ARBA" id="ARBA00022741"/>
    </source>
</evidence>
<reference evidence="6" key="1">
    <citation type="submission" date="2025-08" db="UniProtKB">
        <authorList>
            <consortium name="Ensembl"/>
        </authorList>
    </citation>
    <scope>IDENTIFICATION</scope>
</reference>
<accession>A0A8C0C262</accession>
<dbReference type="InterPro" id="IPR008271">
    <property type="entry name" value="Ser/Thr_kinase_AS"/>
</dbReference>
<dbReference type="PROSITE" id="PS50011">
    <property type="entry name" value="PROTEIN_KINASE_DOM"/>
    <property type="match status" value="1"/>
</dbReference>
<dbReference type="InterPro" id="IPR017441">
    <property type="entry name" value="Protein_kinase_ATP_BS"/>
</dbReference>
<evidence type="ECO:0000313" key="7">
    <source>
        <dbReference type="Proteomes" id="UP000694555"/>
    </source>
</evidence>
<evidence type="ECO:0000259" key="5">
    <source>
        <dbReference type="PROSITE" id="PS50011"/>
    </source>
</evidence>
<dbReference type="Pfam" id="PF00069">
    <property type="entry name" value="Pkinase"/>
    <property type="match status" value="1"/>
</dbReference>
<sequence length="170" mass="19542">MLRNYLKHIGRAERDKGADVEKHYEIGRTIGDGNFAVVKECRHCDSNQIYAMKIVDKSKLKGKEDMMESEILIIRSLSHPNIVSLIEVYETEAEIYLILEYVPGGDLFDAIIESVKFTEHDAAVMITDLCEALVYIHSKNIVHRDLKPENLLVSISKHIAYVQELKLFFF</sequence>
<keyword evidence="4" id="KW-0808">Transferase</keyword>
<dbReference type="GO" id="GO:0005524">
    <property type="term" value="F:ATP binding"/>
    <property type="evidence" value="ECO:0007669"/>
    <property type="project" value="UniProtKB-UniRule"/>
</dbReference>
<keyword evidence="4" id="KW-0723">Serine/threonine-protein kinase</keyword>
<dbReference type="PANTHER" id="PTHR24347">
    <property type="entry name" value="SERINE/THREONINE-PROTEIN KINASE"/>
    <property type="match status" value="1"/>
</dbReference>
<dbReference type="InterPro" id="IPR000719">
    <property type="entry name" value="Prot_kinase_dom"/>
</dbReference>
<name>A0A8C0C262_9AVES</name>
<dbReference type="SUPFAM" id="SSF56112">
    <property type="entry name" value="Protein kinase-like (PK-like)"/>
    <property type="match status" value="1"/>
</dbReference>
<dbReference type="PROSITE" id="PS00107">
    <property type="entry name" value="PROTEIN_KINASE_ATP"/>
    <property type="match status" value="1"/>
</dbReference>
<feature type="binding site" evidence="3">
    <location>
        <position position="53"/>
    </location>
    <ligand>
        <name>ATP</name>
        <dbReference type="ChEBI" id="CHEBI:30616"/>
    </ligand>
</feature>
<protein>
    <recommendedName>
        <fullName evidence="5">Protein kinase domain-containing protein</fullName>
    </recommendedName>
</protein>
<evidence type="ECO:0000256" key="3">
    <source>
        <dbReference type="PROSITE-ProRule" id="PRU10141"/>
    </source>
</evidence>
<dbReference type="Gene3D" id="1.10.510.10">
    <property type="entry name" value="Transferase(Phosphotransferase) domain 1"/>
    <property type="match status" value="1"/>
</dbReference>
<evidence type="ECO:0000256" key="2">
    <source>
        <dbReference type="ARBA" id="ARBA00022840"/>
    </source>
</evidence>
<dbReference type="GO" id="GO:0004674">
    <property type="term" value="F:protein serine/threonine kinase activity"/>
    <property type="evidence" value="ECO:0007669"/>
    <property type="project" value="UniProtKB-KW"/>
</dbReference>
<dbReference type="FunFam" id="3.30.200.20:FF:000057">
    <property type="entry name" value="Serine/threonine-protein kinase DCLK1 isoform 2"/>
    <property type="match status" value="1"/>
</dbReference>
<organism evidence="6 7">
    <name type="scientific">Buteo japonicus</name>
    <dbReference type="NCBI Taxonomy" id="224669"/>
    <lineage>
        <taxon>Eukaryota</taxon>
        <taxon>Metazoa</taxon>
        <taxon>Chordata</taxon>
        <taxon>Craniata</taxon>
        <taxon>Vertebrata</taxon>
        <taxon>Euteleostomi</taxon>
        <taxon>Archelosauria</taxon>
        <taxon>Archosauria</taxon>
        <taxon>Dinosauria</taxon>
        <taxon>Saurischia</taxon>
        <taxon>Theropoda</taxon>
        <taxon>Coelurosauria</taxon>
        <taxon>Aves</taxon>
        <taxon>Neognathae</taxon>
        <taxon>Neoaves</taxon>
        <taxon>Telluraves</taxon>
        <taxon>Accipitrimorphae</taxon>
        <taxon>Accipitriformes</taxon>
        <taxon>Accipitridae</taxon>
        <taxon>Accipitrinae</taxon>
        <taxon>Buteo</taxon>
    </lineage>
</organism>
<comment type="similarity">
    <text evidence="4">Belongs to the protein kinase superfamily.</text>
</comment>
<dbReference type="PROSITE" id="PS00108">
    <property type="entry name" value="PROTEIN_KINASE_ST"/>
    <property type="match status" value="1"/>
</dbReference>
<proteinExistence type="inferred from homology"/>
<keyword evidence="2 3" id="KW-0067">ATP-binding</keyword>
<feature type="domain" description="Protein kinase" evidence="5">
    <location>
        <begin position="24"/>
        <end position="170"/>
    </location>
</feature>
<evidence type="ECO:0000313" key="6">
    <source>
        <dbReference type="Ensembl" id="ENSBJAP00000024382.1"/>
    </source>
</evidence>
<dbReference type="InterPro" id="IPR011009">
    <property type="entry name" value="Kinase-like_dom_sf"/>
</dbReference>
<dbReference type="Proteomes" id="UP000694555">
    <property type="component" value="Unplaced"/>
</dbReference>
<reference evidence="6" key="2">
    <citation type="submission" date="2025-09" db="UniProtKB">
        <authorList>
            <consortium name="Ensembl"/>
        </authorList>
    </citation>
    <scope>IDENTIFICATION</scope>
</reference>